<dbReference type="PANTHER" id="PTHR30239:SF0">
    <property type="entry name" value="ACETOLACTATE SYNTHASE SMALL SUBUNIT 1, CHLOROPLASTIC"/>
    <property type="match status" value="1"/>
</dbReference>
<dbReference type="FunFam" id="3.30.70.1150:FF:000001">
    <property type="entry name" value="Acetolactate synthase small subunit"/>
    <property type="match status" value="1"/>
</dbReference>
<proteinExistence type="inferred from homology"/>
<evidence type="ECO:0000313" key="9">
    <source>
        <dbReference type="Proteomes" id="UP001465755"/>
    </source>
</evidence>
<dbReference type="Pfam" id="PF22629">
    <property type="entry name" value="ACT_AHAS_ss"/>
    <property type="match status" value="2"/>
</dbReference>
<dbReference type="InterPro" id="IPR039557">
    <property type="entry name" value="AHAS_ACT"/>
</dbReference>
<comment type="pathway">
    <text evidence="1">Amino-acid biosynthesis; L-isoleucine biosynthesis; L-isoleucine from 2-oxobutanoate: step 1/4.</text>
</comment>
<evidence type="ECO:0000256" key="6">
    <source>
        <dbReference type="SAM" id="MobiDB-lite"/>
    </source>
</evidence>
<evidence type="ECO:0000256" key="3">
    <source>
        <dbReference type="ARBA" id="ARBA00006341"/>
    </source>
</evidence>
<evidence type="ECO:0000256" key="2">
    <source>
        <dbReference type="ARBA" id="ARBA00005025"/>
    </source>
</evidence>
<evidence type="ECO:0000256" key="1">
    <source>
        <dbReference type="ARBA" id="ARBA00004974"/>
    </source>
</evidence>
<feature type="region of interest" description="Disordered" evidence="6">
    <location>
        <begin position="27"/>
        <end position="54"/>
    </location>
</feature>
<dbReference type="NCBIfam" id="NF008864">
    <property type="entry name" value="PRK11895.1"/>
    <property type="match status" value="2"/>
</dbReference>
<evidence type="ECO:0000256" key="4">
    <source>
        <dbReference type="ARBA" id="ARBA00022605"/>
    </source>
</evidence>
<feature type="domain" description="ACT" evidence="7">
    <location>
        <begin position="99"/>
        <end position="171"/>
    </location>
</feature>
<dbReference type="InterPro" id="IPR027271">
    <property type="entry name" value="Acetolactate_synth/TF_NikR_C"/>
</dbReference>
<keyword evidence="5" id="KW-0100">Branched-chain amino acid biosynthesis</keyword>
<feature type="domain" description="ACT" evidence="7">
    <location>
        <begin position="324"/>
        <end position="398"/>
    </location>
</feature>
<dbReference type="InterPro" id="IPR002912">
    <property type="entry name" value="ACT_dom"/>
</dbReference>
<dbReference type="NCBIfam" id="TIGR00119">
    <property type="entry name" value="acolac_sm"/>
    <property type="match status" value="2"/>
</dbReference>
<dbReference type="GO" id="GO:0009099">
    <property type="term" value="P:L-valine biosynthetic process"/>
    <property type="evidence" value="ECO:0007669"/>
    <property type="project" value="TreeGrafter"/>
</dbReference>
<dbReference type="GO" id="GO:1990610">
    <property type="term" value="F:acetolactate synthase regulator activity"/>
    <property type="evidence" value="ECO:0007669"/>
    <property type="project" value="InterPro"/>
</dbReference>
<dbReference type="EMBL" id="JALJOQ010000156">
    <property type="protein sequence ID" value="KAK9792983.1"/>
    <property type="molecule type" value="Genomic_DNA"/>
</dbReference>
<name>A0AAW1NSN5_9CHLO</name>
<dbReference type="InterPro" id="IPR019455">
    <property type="entry name" value="Acetolactate_synth_ssu_C"/>
</dbReference>
<gene>
    <name evidence="8" type="ORF">WJX73_007808</name>
</gene>
<organism evidence="8 9">
    <name type="scientific">Symbiochloris irregularis</name>
    <dbReference type="NCBI Taxonomy" id="706552"/>
    <lineage>
        <taxon>Eukaryota</taxon>
        <taxon>Viridiplantae</taxon>
        <taxon>Chlorophyta</taxon>
        <taxon>core chlorophytes</taxon>
        <taxon>Trebouxiophyceae</taxon>
        <taxon>Trebouxiales</taxon>
        <taxon>Trebouxiaceae</taxon>
        <taxon>Symbiochloris</taxon>
    </lineage>
</organism>
<dbReference type="PANTHER" id="PTHR30239">
    <property type="entry name" value="ACETOLACTATE SYNTHASE SMALL SUBUNIT"/>
    <property type="match status" value="1"/>
</dbReference>
<dbReference type="Pfam" id="PF10369">
    <property type="entry name" value="ALS_ss_C"/>
    <property type="match status" value="2"/>
</dbReference>
<dbReference type="Gene3D" id="3.30.70.260">
    <property type="match status" value="2"/>
</dbReference>
<keyword evidence="4" id="KW-0028">Amino-acid biosynthesis</keyword>
<comment type="pathway">
    <text evidence="2">Amino-acid biosynthesis; L-valine biosynthesis; L-valine from pyruvate: step 1/4.</text>
</comment>
<evidence type="ECO:0000259" key="7">
    <source>
        <dbReference type="PROSITE" id="PS51671"/>
    </source>
</evidence>
<comment type="similarity">
    <text evidence="3">Belongs to the acetolactate synthase small subunit family.</text>
</comment>
<reference evidence="8 9" key="1">
    <citation type="journal article" date="2024" name="Nat. Commun.">
        <title>Phylogenomics reveals the evolutionary origins of lichenization in chlorophyte algae.</title>
        <authorList>
            <person name="Puginier C."/>
            <person name="Libourel C."/>
            <person name="Otte J."/>
            <person name="Skaloud P."/>
            <person name="Haon M."/>
            <person name="Grisel S."/>
            <person name="Petersen M."/>
            <person name="Berrin J.G."/>
            <person name="Delaux P.M."/>
            <person name="Dal Grande F."/>
            <person name="Keller J."/>
        </authorList>
    </citation>
    <scope>NUCLEOTIDE SEQUENCE [LARGE SCALE GENOMIC DNA]</scope>
    <source>
        <strain evidence="8 9">SAG 2036</strain>
    </source>
</reference>
<dbReference type="AlphaFoldDB" id="A0AAW1NSN5"/>
<accession>A0AAW1NSN5</accession>
<protein>
    <recommendedName>
        <fullName evidence="7">ACT domain-containing protein</fullName>
    </recommendedName>
</protein>
<feature type="compositionally biased region" description="Basic and acidic residues" evidence="6">
    <location>
        <begin position="271"/>
        <end position="283"/>
    </location>
</feature>
<dbReference type="PROSITE" id="PS51671">
    <property type="entry name" value="ACT"/>
    <property type="match status" value="2"/>
</dbReference>
<dbReference type="SUPFAM" id="SSF55021">
    <property type="entry name" value="ACT-like"/>
    <property type="match status" value="4"/>
</dbReference>
<dbReference type="GO" id="GO:0005829">
    <property type="term" value="C:cytosol"/>
    <property type="evidence" value="ECO:0007669"/>
    <property type="project" value="TreeGrafter"/>
</dbReference>
<evidence type="ECO:0000256" key="5">
    <source>
        <dbReference type="ARBA" id="ARBA00023304"/>
    </source>
</evidence>
<dbReference type="CDD" id="cd04878">
    <property type="entry name" value="ACT_AHAS"/>
    <property type="match status" value="2"/>
</dbReference>
<comment type="caution">
    <text evidence="8">The sequence shown here is derived from an EMBL/GenBank/DDBJ whole genome shotgun (WGS) entry which is preliminary data.</text>
</comment>
<dbReference type="InterPro" id="IPR004789">
    <property type="entry name" value="Acetalactate_synth_ssu"/>
</dbReference>
<evidence type="ECO:0000313" key="8">
    <source>
        <dbReference type="EMBL" id="KAK9792983.1"/>
    </source>
</evidence>
<dbReference type="InterPro" id="IPR045865">
    <property type="entry name" value="ACT-like_dom_sf"/>
</dbReference>
<dbReference type="Gene3D" id="3.30.70.1150">
    <property type="entry name" value="ACT-like. Chain A, domain 2"/>
    <property type="match status" value="2"/>
</dbReference>
<dbReference type="Proteomes" id="UP001465755">
    <property type="component" value="Unassembled WGS sequence"/>
</dbReference>
<dbReference type="InterPro" id="IPR054480">
    <property type="entry name" value="AHAS_small-like_ACT"/>
</dbReference>
<keyword evidence="9" id="KW-1185">Reference proteome</keyword>
<dbReference type="GO" id="GO:0003984">
    <property type="term" value="F:acetolactate synthase activity"/>
    <property type="evidence" value="ECO:0007669"/>
    <property type="project" value="TreeGrafter"/>
</dbReference>
<dbReference type="GO" id="GO:0009097">
    <property type="term" value="P:isoleucine biosynthetic process"/>
    <property type="evidence" value="ECO:0007669"/>
    <property type="project" value="TreeGrafter"/>
</dbReference>
<sequence length="498" mass="53505">MLPGSPAAQGCGSGHLLPAALPQVPSRCHSAGVSSSAPCPLRRQHHQSTTPAAQQRSFVTRAAQEAVATVPTTTPTDTQKDFDVYSTQQPLDEGEEKHIISVFVADEAGIINRVAGVFARRGANIESLAVGLTIDKALFTIETSGTPRNVANLVKQLSKLLKVRNVEDITACRRVERELVLCKVRAAPGASRTEVMQLTDIFRARVVDVSDVSLTICATGDAGKTYALQRSLAKFGIIELARTGKICLKRGEELLEMGGWGEGIVPRLRKEAPKAEEGPDTREAASPGDVYDVTSAKDDEAGVWEVDNLLQARHEGLNEFEAHTLSITVADIPGVLNHVTAVFARRGYNVQSLAVGHCEAPGCSRITMVVPGTDSGVANLIKQLLKLIYVQKVENLGAAPAVNREIMLVKVKCNAAQRREITDIADIFHGSVCDVSLGSIMLEIVGKEDKMAAAQTLLAPYGILEIARTGRVSLARDSRVNTRLLGRMKSNAVNRPVY</sequence>
<feature type="region of interest" description="Disordered" evidence="6">
    <location>
        <begin position="271"/>
        <end position="291"/>
    </location>
</feature>